<dbReference type="SUPFAM" id="SSF46689">
    <property type="entry name" value="Homeodomain-like"/>
    <property type="match status" value="1"/>
</dbReference>
<feature type="DNA-binding region" description="H-T-H motif" evidence="4">
    <location>
        <begin position="51"/>
        <end position="70"/>
    </location>
</feature>
<dbReference type="PRINTS" id="PR00455">
    <property type="entry name" value="HTHTETR"/>
</dbReference>
<dbReference type="Pfam" id="PF00440">
    <property type="entry name" value="TetR_N"/>
    <property type="match status" value="1"/>
</dbReference>
<dbReference type="EMBL" id="CP068985">
    <property type="protein sequence ID" value="QYC40464.1"/>
    <property type="molecule type" value="Genomic_DNA"/>
</dbReference>
<reference evidence="6 7" key="1">
    <citation type="journal article" date="2021" name="ACS Chem. Biol.">
        <title>Genomic-Led Discovery of a Novel Glycopeptide Antibiotic by Nonomuraea coxensis DSM 45129.</title>
        <authorList>
            <person name="Yushchuk O."/>
            <person name="Vior N.M."/>
            <person name="Andreo-Vidal A."/>
            <person name="Berini F."/>
            <person name="Ruckert C."/>
            <person name="Busche T."/>
            <person name="Binda E."/>
            <person name="Kalinowski J."/>
            <person name="Truman A.W."/>
            <person name="Marinelli F."/>
        </authorList>
    </citation>
    <scope>NUCLEOTIDE SEQUENCE [LARGE SCALE GENOMIC DNA]</scope>
    <source>
        <strain evidence="6 7">DSM 45129</strain>
    </source>
</reference>
<dbReference type="RefSeq" id="WP_020547735.1">
    <property type="nucleotide sequence ID" value="NZ_CP068985.1"/>
</dbReference>
<dbReference type="PANTHER" id="PTHR30055:SF151">
    <property type="entry name" value="TRANSCRIPTIONAL REGULATORY PROTEIN"/>
    <property type="match status" value="1"/>
</dbReference>
<sequence length="252" mass="26486">MGEERPLPSVVARMWGREPVTRRGPRPRLDLATITAAAVEIADAEGLAGVSMASVASRVGVAATALYRYVGSKEELLTVMADGAAPLPPEPEGRHWRAYLEVWTRAQRDILLGHPWLLAVARLAPPLGPRRLLWLDRALAALGGTGLHDGEKVNVATALTGYALTDAALVHSMAGGHPQLEEAGIEGAADYGEMLAEVLDPDAYPALAAAMRSGAMGGGEGGWVEDADFVFGLNLLLDGVETLISRRSGTAP</sequence>
<proteinExistence type="predicted"/>
<dbReference type="InterPro" id="IPR001647">
    <property type="entry name" value="HTH_TetR"/>
</dbReference>
<dbReference type="PANTHER" id="PTHR30055">
    <property type="entry name" value="HTH-TYPE TRANSCRIPTIONAL REGULATOR RUTR"/>
    <property type="match status" value="1"/>
</dbReference>
<evidence type="ECO:0000256" key="4">
    <source>
        <dbReference type="PROSITE-ProRule" id="PRU00335"/>
    </source>
</evidence>
<dbReference type="InterPro" id="IPR036271">
    <property type="entry name" value="Tet_transcr_reg_TetR-rel_C_sf"/>
</dbReference>
<accession>A0ABX8TZZ3</accession>
<dbReference type="Gene3D" id="1.10.357.10">
    <property type="entry name" value="Tetracycline Repressor, domain 2"/>
    <property type="match status" value="1"/>
</dbReference>
<feature type="domain" description="HTH tetR-type" evidence="5">
    <location>
        <begin position="28"/>
        <end position="88"/>
    </location>
</feature>
<keyword evidence="2 4" id="KW-0238">DNA-binding</keyword>
<dbReference type="PROSITE" id="PS50977">
    <property type="entry name" value="HTH_TETR_2"/>
    <property type="match status" value="1"/>
</dbReference>
<name>A0ABX8TZZ3_9ACTN</name>
<keyword evidence="1" id="KW-0805">Transcription regulation</keyword>
<dbReference type="PROSITE" id="PS01081">
    <property type="entry name" value="HTH_TETR_1"/>
    <property type="match status" value="1"/>
</dbReference>
<dbReference type="InterPro" id="IPR004111">
    <property type="entry name" value="Repressor_TetR_C"/>
</dbReference>
<keyword evidence="7" id="KW-1185">Reference proteome</keyword>
<evidence type="ECO:0000313" key="7">
    <source>
        <dbReference type="Proteomes" id="UP000824681"/>
    </source>
</evidence>
<organism evidence="6 7">
    <name type="scientific">Nonomuraea coxensis DSM 45129</name>
    <dbReference type="NCBI Taxonomy" id="1122611"/>
    <lineage>
        <taxon>Bacteria</taxon>
        <taxon>Bacillati</taxon>
        <taxon>Actinomycetota</taxon>
        <taxon>Actinomycetes</taxon>
        <taxon>Streptosporangiales</taxon>
        <taxon>Streptosporangiaceae</taxon>
        <taxon>Nonomuraea</taxon>
    </lineage>
</organism>
<evidence type="ECO:0000256" key="2">
    <source>
        <dbReference type="ARBA" id="ARBA00023125"/>
    </source>
</evidence>
<dbReference type="InterPro" id="IPR050109">
    <property type="entry name" value="HTH-type_TetR-like_transc_reg"/>
</dbReference>
<evidence type="ECO:0000313" key="6">
    <source>
        <dbReference type="EMBL" id="QYC40464.1"/>
    </source>
</evidence>
<dbReference type="InterPro" id="IPR009057">
    <property type="entry name" value="Homeodomain-like_sf"/>
</dbReference>
<evidence type="ECO:0000256" key="3">
    <source>
        <dbReference type="ARBA" id="ARBA00023163"/>
    </source>
</evidence>
<dbReference type="Proteomes" id="UP000824681">
    <property type="component" value="Chromosome"/>
</dbReference>
<evidence type="ECO:0000256" key="1">
    <source>
        <dbReference type="ARBA" id="ARBA00023015"/>
    </source>
</evidence>
<keyword evidence="3" id="KW-0804">Transcription</keyword>
<gene>
    <name evidence="6" type="ORF">Nocox_14240</name>
</gene>
<dbReference type="Pfam" id="PF02909">
    <property type="entry name" value="TetR_C_1"/>
    <property type="match status" value="1"/>
</dbReference>
<protein>
    <recommendedName>
        <fullName evidence="5">HTH tetR-type domain-containing protein</fullName>
    </recommendedName>
</protein>
<dbReference type="SUPFAM" id="SSF48498">
    <property type="entry name" value="Tetracyclin repressor-like, C-terminal domain"/>
    <property type="match status" value="1"/>
</dbReference>
<dbReference type="InterPro" id="IPR023772">
    <property type="entry name" value="DNA-bd_HTH_TetR-type_CS"/>
</dbReference>
<evidence type="ECO:0000259" key="5">
    <source>
        <dbReference type="PROSITE" id="PS50977"/>
    </source>
</evidence>
<dbReference type="Gene3D" id="1.10.10.60">
    <property type="entry name" value="Homeodomain-like"/>
    <property type="match status" value="1"/>
</dbReference>